<dbReference type="GO" id="GO:0003700">
    <property type="term" value="F:DNA-binding transcription factor activity"/>
    <property type="evidence" value="ECO:0007669"/>
    <property type="project" value="TreeGrafter"/>
</dbReference>
<dbReference type="Pfam" id="PF13377">
    <property type="entry name" value="Peripla_BP_3"/>
    <property type="match status" value="1"/>
</dbReference>
<dbReference type="InterPro" id="IPR028082">
    <property type="entry name" value="Peripla_BP_I"/>
</dbReference>
<dbReference type="PROSITE" id="PS50932">
    <property type="entry name" value="HTH_LACI_2"/>
    <property type="match status" value="1"/>
</dbReference>
<dbReference type="CDD" id="cd06267">
    <property type="entry name" value="PBP1_LacI_sugar_binding-like"/>
    <property type="match status" value="1"/>
</dbReference>
<dbReference type="InterPro" id="IPR000843">
    <property type="entry name" value="HTH_LacI"/>
</dbReference>
<dbReference type="InterPro" id="IPR046335">
    <property type="entry name" value="LacI/GalR-like_sensor"/>
</dbReference>
<accession>A0AA96RBW3</accession>
<dbReference type="Gene3D" id="3.40.50.2300">
    <property type="match status" value="2"/>
</dbReference>
<keyword evidence="2 5" id="KW-0238">DNA-binding</keyword>
<keyword evidence="6" id="KW-1185">Reference proteome</keyword>
<dbReference type="Proteomes" id="UP001305702">
    <property type="component" value="Chromosome"/>
</dbReference>
<feature type="domain" description="HTH lacI-type" evidence="4">
    <location>
        <begin position="2"/>
        <end position="56"/>
    </location>
</feature>
<dbReference type="InterPro" id="IPR010982">
    <property type="entry name" value="Lambda_DNA-bd_dom_sf"/>
</dbReference>
<dbReference type="PANTHER" id="PTHR30146">
    <property type="entry name" value="LACI-RELATED TRANSCRIPTIONAL REPRESSOR"/>
    <property type="match status" value="1"/>
</dbReference>
<dbReference type="SUPFAM" id="SSF47413">
    <property type="entry name" value="lambda repressor-like DNA-binding domains"/>
    <property type="match status" value="1"/>
</dbReference>
<dbReference type="CDD" id="cd01392">
    <property type="entry name" value="HTH_LacI"/>
    <property type="match status" value="1"/>
</dbReference>
<dbReference type="Pfam" id="PF00356">
    <property type="entry name" value="LacI"/>
    <property type="match status" value="1"/>
</dbReference>
<protein>
    <submittedName>
        <fullName evidence="5">LacI family DNA-binding transcriptional regulator</fullName>
    </submittedName>
</protein>
<dbReference type="RefSeq" id="WP_315603624.1">
    <property type="nucleotide sequence ID" value="NZ_CP130318.1"/>
</dbReference>
<organism evidence="5 6">
    <name type="scientific">Paenibacillus aurantius</name>
    <dbReference type="NCBI Taxonomy" id="2918900"/>
    <lineage>
        <taxon>Bacteria</taxon>
        <taxon>Bacillati</taxon>
        <taxon>Bacillota</taxon>
        <taxon>Bacilli</taxon>
        <taxon>Bacillales</taxon>
        <taxon>Paenibacillaceae</taxon>
        <taxon>Paenibacillus</taxon>
    </lineage>
</organism>
<keyword evidence="3" id="KW-0804">Transcription</keyword>
<gene>
    <name evidence="5" type="ORF">MJA45_19775</name>
</gene>
<dbReference type="KEGG" id="paun:MJA45_19775"/>
<dbReference type="SMART" id="SM00354">
    <property type="entry name" value="HTH_LACI"/>
    <property type="match status" value="1"/>
</dbReference>
<evidence type="ECO:0000256" key="1">
    <source>
        <dbReference type="ARBA" id="ARBA00023015"/>
    </source>
</evidence>
<dbReference type="AlphaFoldDB" id="A0AA96RBW3"/>
<evidence type="ECO:0000259" key="4">
    <source>
        <dbReference type="PROSITE" id="PS50932"/>
    </source>
</evidence>
<evidence type="ECO:0000313" key="6">
    <source>
        <dbReference type="Proteomes" id="UP001305702"/>
    </source>
</evidence>
<name>A0AA96RBW3_9BACL</name>
<evidence type="ECO:0000256" key="2">
    <source>
        <dbReference type="ARBA" id="ARBA00023125"/>
    </source>
</evidence>
<proteinExistence type="predicted"/>
<dbReference type="SUPFAM" id="SSF53822">
    <property type="entry name" value="Periplasmic binding protein-like I"/>
    <property type="match status" value="1"/>
</dbReference>
<dbReference type="PANTHER" id="PTHR30146:SF109">
    <property type="entry name" value="HTH-TYPE TRANSCRIPTIONAL REGULATOR GALS"/>
    <property type="match status" value="1"/>
</dbReference>
<reference evidence="5 6" key="1">
    <citation type="submission" date="2022-02" db="EMBL/GenBank/DDBJ databases">
        <title>Paenibacillus sp. MBLB1776 Whole Genome Shotgun Sequencing.</title>
        <authorList>
            <person name="Hwang C.Y."/>
            <person name="Cho E.-S."/>
            <person name="Seo M.-J."/>
        </authorList>
    </citation>
    <scope>NUCLEOTIDE SEQUENCE [LARGE SCALE GENOMIC DNA]</scope>
    <source>
        <strain evidence="5 6">MBLB1776</strain>
    </source>
</reference>
<keyword evidence="1" id="KW-0805">Transcription regulation</keyword>
<dbReference type="Gene3D" id="1.10.260.40">
    <property type="entry name" value="lambda repressor-like DNA-binding domains"/>
    <property type="match status" value="1"/>
</dbReference>
<sequence>MVSRKEVAERAGVSTAVVSYVLNNRSIVKEETRQRVMEAIRELGYVPNQTARSLKTKKTGQLAVLVGFLGNPFEAGILLHLEEEASRAGNVVTYHTYSPGREDELRRLLTGRVDGVVLLGQSLRPETWAYFQTIGLPAVSIMEPSAAAPGLPFVDLDWTAEYRRLIAHLKREGHERIAFLAGGTHTPYGTRWKHFRNALQVEGLSYGEEDLLHGDGRFEGAKRTMLETFGGSSKFTAVVCANDLMAAGCLSACREAGLAVPRQLAVAGCENILMSSETNPGLTVIHYPRRAAAEAGFRLLQAKMTSPSSVSPELLKGELILRASTVSTISG</sequence>
<evidence type="ECO:0000313" key="5">
    <source>
        <dbReference type="EMBL" id="WNQ09850.1"/>
    </source>
</evidence>
<dbReference type="GO" id="GO:0000976">
    <property type="term" value="F:transcription cis-regulatory region binding"/>
    <property type="evidence" value="ECO:0007669"/>
    <property type="project" value="TreeGrafter"/>
</dbReference>
<dbReference type="EMBL" id="CP130318">
    <property type="protein sequence ID" value="WNQ09850.1"/>
    <property type="molecule type" value="Genomic_DNA"/>
</dbReference>
<evidence type="ECO:0000256" key="3">
    <source>
        <dbReference type="ARBA" id="ARBA00023163"/>
    </source>
</evidence>